<keyword evidence="2" id="KW-1185">Reference proteome</keyword>
<dbReference type="Proteomes" id="UP001243846">
    <property type="component" value="Unassembled WGS sequence"/>
</dbReference>
<name>A0ABT8DB56_9RHOB</name>
<protein>
    <submittedName>
        <fullName evidence="1">Uncharacterized protein</fullName>
    </submittedName>
</protein>
<dbReference type="RefSeq" id="WP_377687408.1">
    <property type="nucleotide sequence ID" value="NZ_JBHMDZ010000044.1"/>
</dbReference>
<dbReference type="EMBL" id="JAUFRC010000003">
    <property type="protein sequence ID" value="MDN3714043.1"/>
    <property type="molecule type" value="Genomic_DNA"/>
</dbReference>
<evidence type="ECO:0000313" key="2">
    <source>
        <dbReference type="Proteomes" id="UP001243846"/>
    </source>
</evidence>
<organism evidence="1 2">
    <name type="scientific">Paracoccus cavernae</name>
    <dbReference type="NCBI Taxonomy" id="1571207"/>
    <lineage>
        <taxon>Bacteria</taxon>
        <taxon>Pseudomonadati</taxon>
        <taxon>Pseudomonadota</taxon>
        <taxon>Alphaproteobacteria</taxon>
        <taxon>Rhodobacterales</taxon>
        <taxon>Paracoccaceae</taxon>
        <taxon>Paracoccus</taxon>
    </lineage>
</organism>
<accession>A0ABT8DB56</accession>
<reference evidence="2" key="1">
    <citation type="journal article" date="2019" name="Int. J. Syst. Evol. Microbiol.">
        <title>The Global Catalogue of Microorganisms (GCM) 10K type strain sequencing project: providing services to taxonomists for standard genome sequencing and annotation.</title>
        <authorList>
            <consortium name="The Broad Institute Genomics Platform"/>
            <consortium name="The Broad Institute Genome Sequencing Center for Infectious Disease"/>
            <person name="Wu L."/>
            <person name="Ma J."/>
        </authorList>
    </citation>
    <scope>NUCLEOTIDE SEQUENCE [LARGE SCALE GENOMIC DNA]</scope>
    <source>
        <strain evidence="2">CECT 8482</strain>
    </source>
</reference>
<gene>
    <name evidence="1" type="ORF">QWZ10_23755</name>
</gene>
<sequence>MLNFVPCAAKGGPVRSLFAAAARAGLVLRGPVMVRRPVAVPRSSRSPSLCKPGYLVGDNPVMLREIMQESGK</sequence>
<proteinExistence type="predicted"/>
<evidence type="ECO:0000313" key="1">
    <source>
        <dbReference type="EMBL" id="MDN3714043.1"/>
    </source>
</evidence>
<comment type="caution">
    <text evidence="1">The sequence shown here is derived from an EMBL/GenBank/DDBJ whole genome shotgun (WGS) entry which is preliminary data.</text>
</comment>